<organism evidence="2">
    <name type="scientific">Ganoderma boninense</name>
    <dbReference type="NCBI Taxonomy" id="34458"/>
    <lineage>
        <taxon>Eukaryota</taxon>
        <taxon>Fungi</taxon>
        <taxon>Dikarya</taxon>
        <taxon>Basidiomycota</taxon>
        <taxon>Agaricomycotina</taxon>
        <taxon>Agaricomycetes</taxon>
        <taxon>Polyporales</taxon>
        <taxon>Polyporaceae</taxon>
        <taxon>Ganoderma</taxon>
    </lineage>
</organism>
<feature type="compositionally biased region" description="Low complexity" evidence="1">
    <location>
        <begin position="7"/>
        <end position="39"/>
    </location>
</feature>
<feature type="compositionally biased region" description="Polar residues" evidence="1">
    <location>
        <begin position="182"/>
        <end position="194"/>
    </location>
</feature>
<protein>
    <submittedName>
        <fullName evidence="2">Calcium channel subunit Cch1</fullName>
    </submittedName>
</protein>
<evidence type="ECO:0000256" key="1">
    <source>
        <dbReference type="SAM" id="MobiDB-lite"/>
    </source>
</evidence>
<sequence>MDAGHFSASHRSSSSAVDFPGTPAALTTSRPTTPLSSDSITRRRTSSNVVQDPLRFANLPTSTTTPGPVAGPSRQPGPPKTHSIHHRDETFHVPSFRTGGARYQDTGAIYSTPQPGQSSASLISSNFRESGDTTDSTRDDDEAHLTANMSRQGAGGEWGIGHSVDPERSGASPRSARRRTVRYSTSPSPLKKTGTTIMSVSRNLRRASLRVVNFGGYGLEDHVRLDDMDERDAKDRDEDEIPDEDEVLPDLSKALPIRGRTLGCLGPHSRVRLAMYKFLTYP</sequence>
<gene>
    <name evidence="2" type="primary">B0XQN0</name>
</gene>
<feature type="compositionally biased region" description="Polar residues" evidence="1">
    <location>
        <begin position="109"/>
        <end position="128"/>
    </location>
</feature>
<feature type="region of interest" description="Disordered" evidence="1">
    <location>
        <begin position="1"/>
        <end position="194"/>
    </location>
</feature>
<accession>A0A5K1JTM8</accession>
<dbReference type="EMBL" id="LR723757">
    <property type="protein sequence ID" value="VWO94060.1"/>
    <property type="molecule type" value="Genomic_DNA"/>
</dbReference>
<proteinExistence type="predicted"/>
<evidence type="ECO:0000313" key="2">
    <source>
        <dbReference type="EMBL" id="VWO94060.1"/>
    </source>
</evidence>
<reference evidence="2" key="1">
    <citation type="submission" date="2019-10" db="EMBL/GenBank/DDBJ databases">
        <authorList>
            <person name="Nor Muhammad N."/>
        </authorList>
    </citation>
    <scope>NUCLEOTIDE SEQUENCE</scope>
</reference>
<name>A0A5K1JTM8_9APHY</name>
<feature type="compositionally biased region" description="Basic and acidic residues" evidence="1">
    <location>
        <begin position="129"/>
        <end position="144"/>
    </location>
</feature>
<dbReference type="AlphaFoldDB" id="A0A5K1JTM8"/>